<organism evidence="1 2">
    <name type="scientific">Aliidiomarina soli</name>
    <dbReference type="NCBI Taxonomy" id="1928574"/>
    <lineage>
        <taxon>Bacteria</taxon>
        <taxon>Pseudomonadati</taxon>
        <taxon>Pseudomonadota</taxon>
        <taxon>Gammaproteobacteria</taxon>
        <taxon>Alteromonadales</taxon>
        <taxon>Idiomarinaceae</taxon>
        <taxon>Aliidiomarina</taxon>
    </lineage>
</organism>
<accession>A0A432WLZ7</accession>
<keyword evidence="2" id="KW-1185">Reference proteome</keyword>
<evidence type="ECO:0000313" key="2">
    <source>
        <dbReference type="Proteomes" id="UP000287823"/>
    </source>
</evidence>
<dbReference type="RefSeq" id="WP_126797850.1">
    <property type="nucleotide sequence ID" value="NZ_PIPO01000001.1"/>
</dbReference>
<gene>
    <name evidence="1" type="ORF">CWE14_02100</name>
</gene>
<comment type="caution">
    <text evidence="1">The sequence shown here is derived from an EMBL/GenBank/DDBJ whole genome shotgun (WGS) entry which is preliminary data.</text>
</comment>
<dbReference type="AlphaFoldDB" id="A0A432WLZ7"/>
<protein>
    <submittedName>
        <fullName evidence="1">Uncharacterized protein</fullName>
    </submittedName>
</protein>
<sequence>MDRINLQAKTKALPGVIECYAAQSPHTRAREARIHRLMIPLQLFDSGLDYEEQPVDTVLLFDHYLLKLSAPGELGGLNLSHDYYPDAEASVYLGNAHNRCEVERLELEHIQSNEFKVSGDLLIDFENEMVAENERFSFVTTAAYQVA</sequence>
<dbReference type="Proteomes" id="UP000287823">
    <property type="component" value="Unassembled WGS sequence"/>
</dbReference>
<proteinExistence type="predicted"/>
<evidence type="ECO:0000313" key="1">
    <source>
        <dbReference type="EMBL" id="RUO34813.1"/>
    </source>
</evidence>
<dbReference type="EMBL" id="PIPO01000001">
    <property type="protein sequence ID" value="RUO34813.1"/>
    <property type="molecule type" value="Genomic_DNA"/>
</dbReference>
<reference evidence="1 2" key="1">
    <citation type="journal article" date="2011" name="Front. Microbiol.">
        <title>Genomic signatures of strain selection and enhancement in Bacillus atrophaeus var. globigii, a historical biowarfare simulant.</title>
        <authorList>
            <person name="Gibbons H.S."/>
            <person name="Broomall S.M."/>
            <person name="McNew L.A."/>
            <person name="Daligault H."/>
            <person name="Chapman C."/>
            <person name="Bruce D."/>
            <person name="Karavis M."/>
            <person name="Krepps M."/>
            <person name="McGregor P.A."/>
            <person name="Hong C."/>
            <person name="Park K.H."/>
            <person name="Akmal A."/>
            <person name="Feldman A."/>
            <person name="Lin J.S."/>
            <person name="Chang W.E."/>
            <person name="Higgs B.W."/>
            <person name="Demirev P."/>
            <person name="Lindquist J."/>
            <person name="Liem A."/>
            <person name="Fochler E."/>
            <person name="Read T.D."/>
            <person name="Tapia R."/>
            <person name="Johnson S."/>
            <person name="Bishop-Lilly K.A."/>
            <person name="Detter C."/>
            <person name="Han C."/>
            <person name="Sozhamannan S."/>
            <person name="Rosenzweig C.N."/>
            <person name="Skowronski E.W."/>
        </authorList>
    </citation>
    <scope>NUCLEOTIDE SEQUENCE [LARGE SCALE GENOMIC DNA]</scope>
    <source>
        <strain evidence="1 2">Y4G10-17</strain>
    </source>
</reference>
<name>A0A432WLZ7_9GAMM</name>